<feature type="transmembrane region" description="Helical" evidence="10">
    <location>
        <begin position="136"/>
        <end position="155"/>
    </location>
</feature>
<feature type="transmembrane region" description="Helical" evidence="10">
    <location>
        <begin position="167"/>
        <end position="189"/>
    </location>
</feature>
<comment type="subcellular location">
    <subcellularLocation>
        <location evidence="1">Cell membrane</location>
        <topology evidence="1">Multi-pass membrane protein</topology>
    </subcellularLocation>
</comment>
<comment type="caution">
    <text evidence="11">The sequence shown here is derived from an EMBL/GenBank/DDBJ whole genome shotgun (WGS) entry which is preliminary data.</text>
</comment>
<dbReference type="NCBIfam" id="TIGR00797">
    <property type="entry name" value="matE"/>
    <property type="match status" value="1"/>
</dbReference>
<dbReference type="RefSeq" id="WP_169659031.1">
    <property type="nucleotide sequence ID" value="NZ_JABANE010000075.1"/>
</dbReference>
<dbReference type="EMBL" id="JABANE010000075">
    <property type="protein sequence ID" value="NME70801.1"/>
    <property type="molecule type" value="Genomic_DNA"/>
</dbReference>
<keyword evidence="12" id="KW-1185">Reference proteome</keyword>
<dbReference type="GO" id="GO:0046677">
    <property type="term" value="P:response to antibiotic"/>
    <property type="evidence" value="ECO:0007669"/>
    <property type="project" value="UniProtKB-KW"/>
</dbReference>
<keyword evidence="7 10" id="KW-1133">Transmembrane helix</keyword>
<evidence type="ECO:0000256" key="9">
    <source>
        <dbReference type="ARBA" id="ARBA00023251"/>
    </source>
</evidence>
<feature type="transmembrane region" description="Helical" evidence="10">
    <location>
        <begin position="358"/>
        <end position="380"/>
    </location>
</feature>
<evidence type="ECO:0000256" key="3">
    <source>
        <dbReference type="ARBA" id="ARBA00022106"/>
    </source>
</evidence>
<keyword evidence="9" id="KW-0046">Antibiotic resistance</keyword>
<comment type="similarity">
    <text evidence="2">Belongs to the multi antimicrobial extrusion (MATE) (TC 2.A.66.1) family. MepA subfamily.</text>
</comment>
<keyword evidence="5" id="KW-1003">Cell membrane</keyword>
<evidence type="ECO:0000256" key="8">
    <source>
        <dbReference type="ARBA" id="ARBA00023136"/>
    </source>
</evidence>
<evidence type="ECO:0000256" key="10">
    <source>
        <dbReference type="SAM" id="Phobius"/>
    </source>
</evidence>
<evidence type="ECO:0000313" key="12">
    <source>
        <dbReference type="Proteomes" id="UP000576082"/>
    </source>
</evidence>
<dbReference type="Pfam" id="PF01554">
    <property type="entry name" value="MatE"/>
    <property type="match status" value="2"/>
</dbReference>
<feature type="transmembrane region" description="Helical" evidence="10">
    <location>
        <begin position="392"/>
        <end position="412"/>
    </location>
</feature>
<evidence type="ECO:0000256" key="4">
    <source>
        <dbReference type="ARBA" id="ARBA00022448"/>
    </source>
</evidence>
<keyword evidence="8 10" id="KW-0472">Membrane</keyword>
<dbReference type="Proteomes" id="UP000576082">
    <property type="component" value="Unassembled WGS sequence"/>
</dbReference>
<dbReference type="InterPro" id="IPR048279">
    <property type="entry name" value="MdtK-like"/>
</dbReference>
<evidence type="ECO:0000256" key="7">
    <source>
        <dbReference type="ARBA" id="ARBA00022989"/>
    </source>
</evidence>
<gene>
    <name evidence="11" type="ORF">HHU12_22700</name>
</gene>
<feature type="transmembrane region" description="Helical" evidence="10">
    <location>
        <begin position="418"/>
        <end position="436"/>
    </location>
</feature>
<dbReference type="PANTHER" id="PTHR43823">
    <property type="entry name" value="SPORULATION PROTEIN YKVU"/>
    <property type="match status" value="1"/>
</dbReference>
<dbReference type="PIRSF" id="PIRSF006603">
    <property type="entry name" value="DinF"/>
    <property type="match status" value="1"/>
</dbReference>
<feature type="transmembrane region" description="Helical" evidence="10">
    <location>
        <begin position="195"/>
        <end position="216"/>
    </location>
</feature>
<feature type="transmembrane region" description="Helical" evidence="10">
    <location>
        <begin position="317"/>
        <end position="338"/>
    </location>
</feature>
<dbReference type="GO" id="GO:0015297">
    <property type="term" value="F:antiporter activity"/>
    <property type="evidence" value="ECO:0007669"/>
    <property type="project" value="InterPro"/>
</dbReference>
<feature type="transmembrane region" description="Helical" evidence="10">
    <location>
        <begin position="16"/>
        <end position="37"/>
    </location>
</feature>
<evidence type="ECO:0000313" key="11">
    <source>
        <dbReference type="EMBL" id="NME70801.1"/>
    </source>
</evidence>
<evidence type="ECO:0000256" key="1">
    <source>
        <dbReference type="ARBA" id="ARBA00004651"/>
    </source>
</evidence>
<feature type="transmembrane region" description="Helical" evidence="10">
    <location>
        <begin position="285"/>
        <end position="305"/>
    </location>
</feature>
<dbReference type="AlphaFoldDB" id="A0A7X9RXZ9"/>
<dbReference type="InterPro" id="IPR045070">
    <property type="entry name" value="MATE_MepA-like"/>
</dbReference>
<dbReference type="CDD" id="cd13143">
    <property type="entry name" value="MATE_MepA_like"/>
    <property type="match status" value="1"/>
</dbReference>
<keyword evidence="6 10" id="KW-0812">Transmembrane</keyword>
<evidence type="ECO:0000256" key="5">
    <source>
        <dbReference type="ARBA" id="ARBA00022475"/>
    </source>
</evidence>
<keyword evidence="4" id="KW-0813">Transport</keyword>
<reference evidence="11 12" key="1">
    <citation type="submission" date="2020-04" db="EMBL/GenBank/DDBJ databases">
        <title>Flammeovirga sp. SR4, a novel species isolated from seawater.</title>
        <authorList>
            <person name="Wang X."/>
        </authorList>
    </citation>
    <scope>NUCLEOTIDE SEQUENCE [LARGE SCALE GENOMIC DNA]</scope>
    <source>
        <strain evidence="11 12">ATCC 23126</strain>
    </source>
</reference>
<protein>
    <recommendedName>
        <fullName evidence="3">Multidrug export protein MepA</fullName>
    </recommendedName>
</protein>
<accession>A0A7X9RXZ9</accession>
<feature type="transmembrane region" description="Helical" evidence="10">
    <location>
        <begin position="49"/>
        <end position="73"/>
    </location>
</feature>
<organism evidence="11 12">
    <name type="scientific">Flammeovirga aprica JL-4</name>
    <dbReference type="NCBI Taxonomy" id="694437"/>
    <lineage>
        <taxon>Bacteria</taxon>
        <taxon>Pseudomonadati</taxon>
        <taxon>Bacteroidota</taxon>
        <taxon>Cytophagia</taxon>
        <taxon>Cytophagales</taxon>
        <taxon>Flammeovirgaceae</taxon>
        <taxon>Flammeovirga</taxon>
    </lineage>
</organism>
<sequence length="456" mass="50215">MSDENPDLGKEDIKSLLVKLSVPAATGMMVIVLYQMVDTFFIGRWVGALGIAGISVVAPLVMLIQSIGMAIGMGGASLIARALGGHDPKRAVKILGNQTLLTLDLTLIAVAVGFLFEERLLLFFGANGDIYSYAQEYYAIVIWGMPFLTLSIMSNNGIRSEGKAKKAMMAMIVPGVTNIILDPIFIAGLGMGMKGAAIATLFSYVFGFLYIAYYYLFQDTVLKFTRAAFVWDAEIIKETLALGTASFARQGSSSIIAILLNHILFDYGGEISVAVYGIISRLFMLATFPIIGLAQGFLTICSFNFGSKDFKRVREVIYDSIKYGIIMNTIITILIFFFDTELTSLFTKNNELIEQSIPAIYGVMLSLPLISIGVISSMFAQALGRAKDALLLTLNRQVLFRIPMVILFSYFWGLKGTWASFFVSDICSIIVSGYYMKDKMSRLSNYIQKNEPNKNE</sequence>
<name>A0A7X9RXZ9_9BACT</name>
<dbReference type="GO" id="GO:0042910">
    <property type="term" value="F:xenobiotic transmembrane transporter activity"/>
    <property type="evidence" value="ECO:0007669"/>
    <property type="project" value="InterPro"/>
</dbReference>
<evidence type="ECO:0000256" key="6">
    <source>
        <dbReference type="ARBA" id="ARBA00022692"/>
    </source>
</evidence>
<dbReference type="InterPro" id="IPR002528">
    <property type="entry name" value="MATE_fam"/>
</dbReference>
<evidence type="ECO:0000256" key="2">
    <source>
        <dbReference type="ARBA" id="ARBA00008417"/>
    </source>
</evidence>
<dbReference type="PANTHER" id="PTHR43823:SF3">
    <property type="entry name" value="MULTIDRUG EXPORT PROTEIN MEPA"/>
    <property type="match status" value="1"/>
</dbReference>
<dbReference type="InterPro" id="IPR051327">
    <property type="entry name" value="MATE_MepA_subfamily"/>
</dbReference>
<dbReference type="GO" id="GO:0005886">
    <property type="term" value="C:plasma membrane"/>
    <property type="evidence" value="ECO:0007669"/>
    <property type="project" value="UniProtKB-SubCell"/>
</dbReference>
<proteinExistence type="inferred from homology"/>
<feature type="transmembrane region" description="Helical" evidence="10">
    <location>
        <begin position="94"/>
        <end position="116"/>
    </location>
</feature>
<feature type="transmembrane region" description="Helical" evidence="10">
    <location>
        <begin position="255"/>
        <end position="279"/>
    </location>
</feature>